<gene>
    <name evidence="1" type="primary">TYR1</name>
    <name evidence="1" type="ORF">EV182_004530</name>
</gene>
<organism evidence="1 2">
    <name type="scientific">Spiromyces aspiralis</name>
    <dbReference type="NCBI Taxonomy" id="68401"/>
    <lineage>
        <taxon>Eukaryota</taxon>
        <taxon>Fungi</taxon>
        <taxon>Fungi incertae sedis</taxon>
        <taxon>Zoopagomycota</taxon>
        <taxon>Kickxellomycotina</taxon>
        <taxon>Kickxellomycetes</taxon>
        <taxon>Kickxellales</taxon>
        <taxon>Kickxellaceae</taxon>
        <taxon>Spiromyces</taxon>
    </lineage>
</organism>
<keyword evidence="2" id="KW-1185">Reference proteome</keyword>
<proteinExistence type="predicted"/>
<dbReference type="Proteomes" id="UP001145114">
    <property type="component" value="Unassembled WGS sequence"/>
</dbReference>
<reference evidence="1" key="1">
    <citation type="submission" date="2022-06" db="EMBL/GenBank/DDBJ databases">
        <title>Phylogenomic reconstructions and comparative analyses of Kickxellomycotina fungi.</title>
        <authorList>
            <person name="Reynolds N.K."/>
            <person name="Stajich J.E."/>
            <person name="Barry K."/>
            <person name="Grigoriev I.V."/>
            <person name="Crous P."/>
            <person name="Smith M.E."/>
        </authorList>
    </citation>
    <scope>NUCLEOTIDE SEQUENCE</scope>
    <source>
        <strain evidence="1">RSA 2271</strain>
    </source>
</reference>
<evidence type="ECO:0000313" key="2">
    <source>
        <dbReference type="Proteomes" id="UP001145114"/>
    </source>
</evidence>
<comment type="caution">
    <text evidence="1">The sequence shown here is derived from an EMBL/GenBank/DDBJ whole genome shotgun (WGS) entry which is preliminary data.</text>
</comment>
<feature type="non-terminal residue" evidence="1">
    <location>
        <position position="386"/>
    </location>
</feature>
<sequence length="386" mass="43460">MSQINDIPADIMPGWEIGIIGAGDMGVLYAHKFSQAGYQYVPNHYTVVRGSLYESCDSGWRVLEDGFAVSRRSDLIIYSVEAVNIDAVVKEYATKVGAVVAGQTSVKEPEIKAFDKYLPDDVHVVTCHSLHGPNVDTDGQPLVIIRHRSDDAHYEAAVRIFKSLRSQMVFLDYKQHDRITADTQAATHLCYLSLGSAWKLQGYYPWENPQFIGGIDNIKISITLRIYSSKYHVYAGLAIMNPAAKIQIRHYVEALKTLYTLMIGGKHEEFTDLVYKAADFVFGKARGKKQILLSDNLLDRYSLSQVPKDRRLPNSQLSLLATVVCWYQMGTNPYDSLICQTPPFRLWLGIVECLFCNAELLKESVETALNDRYTQAADLMFYTAVT</sequence>
<keyword evidence="1" id="KW-0560">Oxidoreductase</keyword>
<protein>
    <submittedName>
        <fullName evidence="1">Prephenate dehydrogenase (NADP(+))</fullName>
        <ecNumber evidence="1">1.3.1.13</ecNumber>
    </submittedName>
</protein>
<dbReference type="EMBL" id="JAMZIH010006552">
    <property type="protein sequence ID" value="KAJ1673801.1"/>
    <property type="molecule type" value="Genomic_DNA"/>
</dbReference>
<evidence type="ECO:0000313" key="1">
    <source>
        <dbReference type="EMBL" id="KAJ1673801.1"/>
    </source>
</evidence>
<name>A0ACC1HDU4_9FUNG</name>
<dbReference type="EC" id="1.3.1.13" evidence="1"/>
<accession>A0ACC1HDU4</accession>